<dbReference type="PANTHER" id="PTHR46782">
    <property type="entry name" value="OS01G0757700 PROTEIN"/>
    <property type="match status" value="1"/>
</dbReference>
<dbReference type="Gene3D" id="1.25.40.10">
    <property type="entry name" value="Tetratricopeptide repeat domain"/>
    <property type="match status" value="1"/>
</dbReference>
<dbReference type="InterPro" id="IPR011990">
    <property type="entry name" value="TPR-like_helical_dom_sf"/>
</dbReference>
<keyword evidence="4" id="KW-1185">Reference proteome</keyword>
<gene>
    <name evidence="3" type="ORF">FRX31_020434</name>
</gene>
<dbReference type="PANTHER" id="PTHR46782:SF1">
    <property type="entry name" value="OS01G0757700 PROTEIN"/>
    <property type="match status" value="1"/>
</dbReference>
<dbReference type="AlphaFoldDB" id="A0A7J6VYP2"/>
<reference evidence="3 4" key="1">
    <citation type="submission" date="2020-06" db="EMBL/GenBank/DDBJ databases">
        <title>Transcriptomic and genomic resources for Thalictrum thalictroides and T. hernandezii: Facilitating candidate gene discovery in an emerging model plant lineage.</title>
        <authorList>
            <person name="Arias T."/>
            <person name="Riano-Pachon D.M."/>
            <person name="Di Stilio V.S."/>
        </authorList>
    </citation>
    <scope>NUCLEOTIDE SEQUENCE [LARGE SCALE GENOMIC DNA]</scope>
    <source>
        <strain evidence="4">cv. WT478/WT964</strain>
        <tissue evidence="3">Leaves</tissue>
    </source>
</reference>
<keyword evidence="1" id="KW-0677">Repeat</keyword>
<comment type="caution">
    <text evidence="3">The sequence shown here is derived from an EMBL/GenBank/DDBJ whole genome shotgun (WGS) entry which is preliminary data.</text>
</comment>
<feature type="repeat" description="PPR" evidence="2">
    <location>
        <begin position="122"/>
        <end position="156"/>
    </location>
</feature>
<dbReference type="EMBL" id="JABWDY010024763">
    <property type="protein sequence ID" value="KAF5189981.1"/>
    <property type="molecule type" value="Genomic_DNA"/>
</dbReference>
<evidence type="ECO:0000256" key="2">
    <source>
        <dbReference type="PROSITE-ProRule" id="PRU00708"/>
    </source>
</evidence>
<sequence length="297" mass="34229">MLTLKYTSSILTRRLDSVLISNKPSSVAVCAAKGPRPRYPRVWKSKNRIGTISKSKKLVDCIKGLSNVKEEVYGTLDAFIAWELEFPLITVKKALKTLEEEKEWKRIIQVTKWMLNKGQGRTMGSYFTLLNALAQDGRIEEAEELWTQIFSENLESMPRVFFVKMISIYYNKGMYDKMFEVFADMEELGVRPNDSIVVMVGDVFMKLGMLDKYEKLKNKYPPAKWEYRYYKGKRCKVLAKQASSFEETEKHMDGLIEEQELLSELDEEVNTDLDTAADEASADIRSFHSSIFIPGSK</sequence>
<proteinExistence type="predicted"/>
<accession>A0A7J6VYP2</accession>
<dbReference type="OrthoDB" id="730418at2759"/>
<protein>
    <submittedName>
        <fullName evidence="3">Pentatricopeptide repeat-containing protein</fullName>
    </submittedName>
</protein>
<feature type="repeat" description="PPR" evidence="2">
    <location>
        <begin position="158"/>
        <end position="192"/>
    </location>
</feature>
<evidence type="ECO:0000313" key="3">
    <source>
        <dbReference type="EMBL" id="KAF5189981.1"/>
    </source>
</evidence>
<dbReference type="Proteomes" id="UP000554482">
    <property type="component" value="Unassembled WGS sequence"/>
</dbReference>
<dbReference type="NCBIfam" id="TIGR00756">
    <property type="entry name" value="PPR"/>
    <property type="match status" value="1"/>
</dbReference>
<evidence type="ECO:0000256" key="1">
    <source>
        <dbReference type="ARBA" id="ARBA00022737"/>
    </source>
</evidence>
<evidence type="ECO:0000313" key="4">
    <source>
        <dbReference type="Proteomes" id="UP000554482"/>
    </source>
</evidence>
<dbReference type="InterPro" id="IPR044646">
    <property type="entry name" value="EMB1417-like"/>
</dbReference>
<dbReference type="InterPro" id="IPR002885">
    <property type="entry name" value="PPR_rpt"/>
</dbReference>
<dbReference type="PROSITE" id="PS51375">
    <property type="entry name" value="PPR"/>
    <property type="match status" value="2"/>
</dbReference>
<organism evidence="3 4">
    <name type="scientific">Thalictrum thalictroides</name>
    <name type="common">Rue-anemone</name>
    <name type="synonym">Anemone thalictroides</name>
    <dbReference type="NCBI Taxonomy" id="46969"/>
    <lineage>
        <taxon>Eukaryota</taxon>
        <taxon>Viridiplantae</taxon>
        <taxon>Streptophyta</taxon>
        <taxon>Embryophyta</taxon>
        <taxon>Tracheophyta</taxon>
        <taxon>Spermatophyta</taxon>
        <taxon>Magnoliopsida</taxon>
        <taxon>Ranunculales</taxon>
        <taxon>Ranunculaceae</taxon>
        <taxon>Thalictroideae</taxon>
        <taxon>Thalictrum</taxon>
    </lineage>
</organism>
<name>A0A7J6VYP2_THATH</name>
<dbReference type="Pfam" id="PF01535">
    <property type="entry name" value="PPR"/>
    <property type="match status" value="2"/>
</dbReference>